<evidence type="ECO:0000313" key="2">
    <source>
        <dbReference type="EMBL" id="CAH3179763.1"/>
    </source>
</evidence>
<dbReference type="InterPro" id="IPR016187">
    <property type="entry name" value="CTDL_fold"/>
</dbReference>
<dbReference type="InterPro" id="IPR016186">
    <property type="entry name" value="C-type_lectin-like/link_sf"/>
</dbReference>
<dbReference type="Gene3D" id="3.10.100.10">
    <property type="entry name" value="Mannose-Binding Protein A, subunit A"/>
    <property type="match status" value="2"/>
</dbReference>
<evidence type="ECO:0000259" key="1">
    <source>
        <dbReference type="PROSITE" id="PS50041"/>
    </source>
</evidence>
<dbReference type="InterPro" id="IPR001304">
    <property type="entry name" value="C-type_lectin-like"/>
</dbReference>
<proteinExistence type="predicted"/>
<accession>A0ABN8RNT9</accession>
<keyword evidence="3" id="KW-1185">Reference proteome</keyword>
<dbReference type="SMART" id="SM00034">
    <property type="entry name" value="CLECT"/>
    <property type="match status" value="2"/>
</dbReference>
<feature type="domain" description="C-type lectin" evidence="1">
    <location>
        <begin position="203"/>
        <end position="329"/>
    </location>
</feature>
<gene>
    <name evidence="2" type="ORF">PLOB_00022423</name>
</gene>
<evidence type="ECO:0000313" key="3">
    <source>
        <dbReference type="Proteomes" id="UP001159405"/>
    </source>
</evidence>
<reference evidence="2 3" key="1">
    <citation type="submission" date="2022-05" db="EMBL/GenBank/DDBJ databases">
        <authorList>
            <consortium name="Genoscope - CEA"/>
            <person name="William W."/>
        </authorList>
    </citation>
    <scope>NUCLEOTIDE SEQUENCE [LARGE SCALE GENOMIC DNA]</scope>
</reference>
<dbReference type="Proteomes" id="UP001159405">
    <property type="component" value="Unassembled WGS sequence"/>
</dbReference>
<feature type="non-terminal residue" evidence="2">
    <location>
        <position position="1"/>
    </location>
</feature>
<dbReference type="Pfam" id="PF00059">
    <property type="entry name" value="Lectin_C"/>
    <property type="match status" value="2"/>
</dbReference>
<organism evidence="2 3">
    <name type="scientific">Porites lobata</name>
    <dbReference type="NCBI Taxonomy" id="104759"/>
    <lineage>
        <taxon>Eukaryota</taxon>
        <taxon>Metazoa</taxon>
        <taxon>Cnidaria</taxon>
        <taxon>Anthozoa</taxon>
        <taxon>Hexacorallia</taxon>
        <taxon>Scleractinia</taxon>
        <taxon>Fungiina</taxon>
        <taxon>Poritidae</taxon>
        <taxon>Porites</taxon>
    </lineage>
</organism>
<dbReference type="SUPFAM" id="SSF56436">
    <property type="entry name" value="C-type lectin-like"/>
    <property type="match status" value="2"/>
</dbReference>
<dbReference type="InterPro" id="IPR050111">
    <property type="entry name" value="C-type_lectin/snaclec_domain"/>
</dbReference>
<feature type="domain" description="C-type lectin" evidence="1">
    <location>
        <begin position="9"/>
        <end position="134"/>
    </location>
</feature>
<comment type="caution">
    <text evidence="2">The sequence shown here is derived from an EMBL/GenBank/DDBJ whole genome shotgun (WGS) entry which is preliminary data.</text>
</comment>
<dbReference type="CDD" id="cd00037">
    <property type="entry name" value="CLECT"/>
    <property type="match status" value="2"/>
</dbReference>
<dbReference type="PROSITE" id="PS50041">
    <property type="entry name" value="C_TYPE_LECTIN_2"/>
    <property type="match status" value="2"/>
</dbReference>
<protein>
    <recommendedName>
        <fullName evidence="1">C-type lectin domain-containing protein</fullName>
    </recommendedName>
</protein>
<dbReference type="EMBL" id="CALNXK010000262">
    <property type="protein sequence ID" value="CAH3179763.1"/>
    <property type="molecule type" value="Genomic_DNA"/>
</dbReference>
<sequence length="336" mass="37663">PCLQGWVRFNGYCYLVCSSFKTWQNAQAYCKGLGGNLVKINSKEENEFVLNLVNKLAPSLKQIWIGLEWDSRVKAFVWYDHSVPSFTKWAPLEPNGKAGEPFGLMWTGYAGISVRASGDWNDVAGGQFGLRKCLILVDFNINTLVKSTIAKEYLNLIYSEGFNPLILEATRVTESTTSCIDHILSNFVSSSTSAPCPTGWTQFSSFCYLVESTIKTWQQAQAYCKGLGGELVKINSFEENEFVLKLVKKQAPSLNQAWIGLKWSPRFNGFIWSDNSIPVFKYWARFEPNGNAREPCGHMWTGHSSHLPIRASGFWNDLPCGIIPALPCGLVCKRLP</sequence>
<dbReference type="PANTHER" id="PTHR22803">
    <property type="entry name" value="MANNOSE, PHOSPHOLIPASE, LECTIN RECEPTOR RELATED"/>
    <property type="match status" value="1"/>
</dbReference>
<name>A0ABN8RNT9_9CNID</name>